<evidence type="ECO:0000313" key="1">
    <source>
        <dbReference type="EMBL" id="GFN94917.1"/>
    </source>
</evidence>
<evidence type="ECO:0000313" key="2">
    <source>
        <dbReference type="Proteomes" id="UP000735302"/>
    </source>
</evidence>
<organism evidence="1 2">
    <name type="scientific">Plakobranchus ocellatus</name>
    <dbReference type="NCBI Taxonomy" id="259542"/>
    <lineage>
        <taxon>Eukaryota</taxon>
        <taxon>Metazoa</taxon>
        <taxon>Spiralia</taxon>
        <taxon>Lophotrochozoa</taxon>
        <taxon>Mollusca</taxon>
        <taxon>Gastropoda</taxon>
        <taxon>Heterobranchia</taxon>
        <taxon>Euthyneura</taxon>
        <taxon>Panpulmonata</taxon>
        <taxon>Sacoglossa</taxon>
        <taxon>Placobranchoidea</taxon>
        <taxon>Plakobranchidae</taxon>
        <taxon>Plakobranchus</taxon>
    </lineage>
</organism>
<reference evidence="1 2" key="1">
    <citation type="journal article" date="2021" name="Elife">
        <title>Chloroplast acquisition without the gene transfer in kleptoplastic sea slugs, Plakobranchus ocellatus.</title>
        <authorList>
            <person name="Maeda T."/>
            <person name="Takahashi S."/>
            <person name="Yoshida T."/>
            <person name="Shimamura S."/>
            <person name="Takaki Y."/>
            <person name="Nagai Y."/>
            <person name="Toyoda A."/>
            <person name="Suzuki Y."/>
            <person name="Arimoto A."/>
            <person name="Ishii H."/>
            <person name="Satoh N."/>
            <person name="Nishiyama T."/>
            <person name="Hasebe M."/>
            <person name="Maruyama T."/>
            <person name="Minagawa J."/>
            <person name="Obokata J."/>
            <person name="Shigenobu S."/>
        </authorList>
    </citation>
    <scope>NUCLEOTIDE SEQUENCE [LARGE SCALE GENOMIC DNA]</scope>
</reference>
<protein>
    <recommendedName>
        <fullName evidence="3">BPTI/Kunitz inhibitor domain-containing protein</fullName>
    </recommendedName>
</protein>
<dbReference type="Proteomes" id="UP000735302">
    <property type="component" value="Unassembled WGS sequence"/>
</dbReference>
<dbReference type="EMBL" id="BLXT01002484">
    <property type="protein sequence ID" value="GFN94917.1"/>
    <property type="molecule type" value="Genomic_DNA"/>
</dbReference>
<accession>A0AAV3ZK61</accession>
<sequence length="114" mass="12638">MTNRSTTKAPFSFVQIGQAMFLGITEHLKVLYRVTCSSWNGSFDTPLCVQACRQEGCCQTIALATDVQGQIAYHSAKFKDLQVLKASAPSLLRNSSITCLIPERPNRHCIRAVF</sequence>
<name>A0AAV3ZK61_9GAST</name>
<dbReference type="AlphaFoldDB" id="A0AAV3ZK61"/>
<comment type="caution">
    <text evidence="1">The sequence shown here is derived from an EMBL/GenBank/DDBJ whole genome shotgun (WGS) entry which is preliminary data.</text>
</comment>
<evidence type="ECO:0008006" key="3">
    <source>
        <dbReference type="Google" id="ProtNLM"/>
    </source>
</evidence>
<gene>
    <name evidence="1" type="ORF">PoB_002142300</name>
</gene>
<proteinExistence type="predicted"/>
<keyword evidence="2" id="KW-1185">Reference proteome</keyword>